<evidence type="ECO:0000256" key="1">
    <source>
        <dbReference type="ARBA" id="ARBA00010040"/>
    </source>
</evidence>
<comment type="similarity">
    <text evidence="1">Belongs to the peptidase S9C family.</text>
</comment>
<dbReference type="OrthoDB" id="416344at2759"/>
<accession>A0A9J5XL33</accession>
<dbReference type="GO" id="GO:0004252">
    <property type="term" value="F:serine-type endopeptidase activity"/>
    <property type="evidence" value="ECO:0007669"/>
    <property type="project" value="TreeGrafter"/>
</dbReference>
<dbReference type="PANTHER" id="PTHR42776">
    <property type="entry name" value="SERINE PEPTIDASE S9 FAMILY MEMBER"/>
    <property type="match status" value="1"/>
</dbReference>
<feature type="region of interest" description="Disordered" evidence="3">
    <location>
        <begin position="1"/>
        <end position="23"/>
    </location>
</feature>
<dbReference type="Proteomes" id="UP000824120">
    <property type="component" value="Chromosome 9"/>
</dbReference>
<keyword evidence="6" id="KW-1185">Reference proteome</keyword>
<protein>
    <recommendedName>
        <fullName evidence="4">Acylamino-acid-releasing enzyme N-terminal domain-containing protein</fullName>
    </recommendedName>
</protein>
<comment type="caution">
    <text evidence="5">The sequence shown here is derived from an EMBL/GenBank/DDBJ whole genome shotgun (WGS) entry which is preliminary data.</text>
</comment>
<dbReference type="Pfam" id="PF19283">
    <property type="entry name" value="APEH_N"/>
    <property type="match status" value="1"/>
</dbReference>
<evidence type="ECO:0000313" key="5">
    <source>
        <dbReference type="EMBL" id="KAG5588004.1"/>
    </source>
</evidence>
<sequence>MESKEDEALPKRSKPMEIQSISSKDSVLSMPKLPAELITEILLRLPEESLGHQHYITPLYSRDRFLSLNYGALCSAMENAEASPLKRSPRDLDGTSEEEYSSLSTLLQHFASIPTVDKAWTFKSTSEKGSQCMFSISQPNLLANQNRRCILSSHISKESANGVIFEWAAFPIEMPSGSIMVPSPSGSKLLVVRNLEKDSPTTFEIWGPSRVEKEFHVSSSVHGSVYSDGW</sequence>
<evidence type="ECO:0000256" key="2">
    <source>
        <dbReference type="ARBA" id="ARBA00022801"/>
    </source>
</evidence>
<organism evidence="5 6">
    <name type="scientific">Solanum commersonii</name>
    <name type="common">Commerson's wild potato</name>
    <name type="synonym">Commerson's nightshade</name>
    <dbReference type="NCBI Taxonomy" id="4109"/>
    <lineage>
        <taxon>Eukaryota</taxon>
        <taxon>Viridiplantae</taxon>
        <taxon>Streptophyta</taxon>
        <taxon>Embryophyta</taxon>
        <taxon>Tracheophyta</taxon>
        <taxon>Spermatophyta</taxon>
        <taxon>Magnoliopsida</taxon>
        <taxon>eudicotyledons</taxon>
        <taxon>Gunneridae</taxon>
        <taxon>Pentapetalae</taxon>
        <taxon>asterids</taxon>
        <taxon>lamiids</taxon>
        <taxon>Solanales</taxon>
        <taxon>Solanaceae</taxon>
        <taxon>Solanoideae</taxon>
        <taxon>Solaneae</taxon>
        <taxon>Solanum</taxon>
    </lineage>
</organism>
<dbReference type="InterPro" id="IPR045550">
    <property type="entry name" value="AARE_N"/>
</dbReference>
<keyword evidence="2" id="KW-0378">Hydrolase</keyword>
<dbReference type="AlphaFoldDB" id="A0A9J5XL33"/>
<feature type="domain" description="Acylamino-acid-releasing enzyme N-terminal" evidence="4">
    <location>
        <begin position="88"/>
        <end position="230"/>
    </location>
</feature>
<proteinExistence type="inferred from homology"/>
<gene>
    <name evidence="5" type="ORF">H5410_048438</name>
</gene>
<evidence type="ECO:0000259" key="4">
    <source>
        <dbReference type="Pfam" id="PF19283"/>
    </source>
</evidence>
<evidence type="ECO:0000313" key="6">
    <source>
        <dbReference type="Proteomes" id="UP000824120"/>
    </source>
</evidence>
<feature type="compositionally biased region" description="Basic and acidic residues" evidence="3">
    <location>
        <begin position="1"/>
        <end position="10"/>
    </location>
</feature>
<name>A0A9J5XL33_SOLCO</name>
<dbReference type="PANTHER" id="PTHR42776:SF29">
    <property type="entry name" value="ACYLAMINOACYL-PEPTIDASE"/>
    <property type="match status" value="1"/>
</dbReference>
<dbReference type="EMBL" id="JACXVP010000009">
    <property type="protein sequence ID" value="KAG5588004.1"/>
    <property type="molecule type" value="Genomic_DNA"/>
</dbReference>
<evidence type="ECO:0000256" key="3">
    <source>
        <dbReference type="SAM" id="MobiDB-lite"/>
    </source>
</evidence>
<reference evidence="5 6" key="1">
    <citation type="submission" date="2020-09" db="EMBL/GenBank/DDBJ databases">
        <title>De no assembly of potato wild relative species, Solanum commersonii.</title>
        <authorList>
            <person name="Cho K."/>
        </authorList>
    </citation>
    <scope>NUCLEOTIDE SEQUENCE [LARGE SCALE GENOMIC DNA]</scope>
    <source>
        <strain evidence="5">LZ3.2</strain>
        <tissue evidence="5">Leaf</tissue>
    </source>
</reference>